<dbReference type="AlphaFoldDB" id="A0A0D2K0X3"/>
<evidence type="ECO:0000313" key="4">
    <source>
        <dbReference type="EMBL" id="KIX99412.1"/>
    </source>
</evidence>
<dbReference type="GeneID" id="27710734"/>
<accession>A0A0D2K0X3</accession>
<dbReference type="GO" id="GO:0031956">
    <property type="term" value="F:medium-chain fatty acid-CoA ligase activity"/>
    <property type="evidence" value="ECO:0007669"/>
    <property type="project" value="TreeGrafter"/>
</dbReference>
<dbReference type="GO" id="GO:0006631">
    <property type="term" value="P:fatty acid metabolic process"/>
    <property type="evidence" value="ECO:0007669"/>
    <property type="project" value="TreeGrafter"/>
</dbReference>
<dbReference type="InterPro" id="IPR045851">
    <property type="entry name" value="AMP-bd_C_sf"/>
</dbReference>
<dbReference type="PANTHER" id="PTHR43201:SF6">
    <property type="entry name" value="ACYL COA SYNTHETASE (EUROFUNG)"/>
    <property type="match status" value="1"/>
</dbReference>
<evidence type="ECO:0000259" key="2">
    <source>
        <dbReference type="Pfam" id="PF00501"/>
    </source>
</evidence>
<dbReference type="STRING" id="1442371.A0A0D2K0X3"/>
<name>A0A0D2K0X3_9EURO</name>
<keyword evidence="1" id="KW-0812">Transmembrane</keyword>
<evidence type="ECO:0000313" key="5">
    <source>
        <dbReference type="Proteomes" id="UP000053411"/>
    </source>
</evidence>
<dbReference type="RefSeq" id="XP_016633535.1">
    <property type="nucleotide sequence ID" value="XM_016775492.1"/>
</dbReference>
<keyword evidence="1" id="KW-0472">Membrane</keyword>
<dbReference type="InterPro" id="IPR020845">
    <property type="entry name" value="AMP-binding_CS"/>
</dbReference>
<evidence type="ECO:0008006" key="6">
    <source>
        <dbReference type="Google" id="ProtNLM"/>
    </source>
</evidence>
<dbReference type="PROSITE" id="PS00455">
    <property type="entry name" value="AMP_BINDING"/>
    <property type="match status" value="1"/>
</dbReference>
<dbReference type="SUPFAM" id="SSF56801">
    <property type="entry name" value="Acetyl-CoA synthetase-like"/>
    <property type="match status" value="1"/>
</dbReference>
<proteinExistence type="predicted"/>
<keyword evidence="5" id="KW-1185">Reference proteome</keyword>
<organism evidence="4 5">
    <name type="scientific">Fonsecaea multimorphosa CBS 102226</name>
    <dbReference type="NCBI Taxonomy" id="1442371"/>
    <lineage>
        <taxon>Eukaryota</taxon>
        <taxon>Fungi</taxon>
        <taxon>Dikarya</taxon>
        <taxon>Ascomycota</taxon>
        <taxon>Pezizomycotina</taxon>
        <taxon>Eurotiomycetes</taxon>
        <taxon>Chaetothyriomycetidae</taxon>
        <taxon>Chaetothyriales</taxon>
        <taxon>Herpotrichiellaceae</taxon>
        <taxon>Fonsecaea</taxon>
    </lineage>
</organism>
<dbReference type="InterPro" id="IPR000873">
    <property type="entry name" value="AMP-dep_synth/lig_dom"/>
</dbReference>
<dbReference type="Gene3D" id="3.40.50.12780">
    <property type="entry name" value="N-terminal domain of ligase-like"/>
    <property type="match status" value="1"/>
</dbReference>
<feature type="domain" description="AMP-dependent synthetase/ligase" evidence="2">
    <location>
        <begin position="31"/>
        <end position="416"/>
    </location>
</feature>
<gene>
    <name evidence="4" type="ORF">Z520_04988</name>
</gene>
<dbReference type="Pfam" id="PF13193">
    <property type="entry name" value="AMP-binding_C"/>
    <property type="match status" value="1"/>
</dbReference>
<dbReference type="EMBL" id="KN848069">
    <property type="protein sequence ID" value="KIX99412.1"/>
    <property type="molecule type" value="Genomic_DNA"/>
</dbReference>
<reference evidence="4 5" key="1">
    <citation type="submission" date="2015-01" db="EMBL/GenBank/DDBJ databases">
        <title>The Genome Sequence of Fonsecaea multimorphosa CBS 102226.</title>
        <authorList>
            <consortium name="The Broad Institute Genomics Platform"/>
            <person name="Cuomo C."/>
            <person name="de Hoog S."/>
            <person name="Gorbushina A."/>
            <person name="Stielow B."/>
            <person name="Teixiera M."/>
            <person name="Abouelleil A."/>
            <person name="Chapman S.B."/>
            <person name="Priest M."/>
            <person name="Young S.K."/>
            <person name="Wortman J."/>
            <person name="Nusbaum C."/>
            <person name="Birren B."/>
        </authorList>
    </citation>
    <scope>NUCLEOTIDE SEQUENCE [LARGE SCALE GENOMIC DNA]</scope>
    <source>
        <strain evidence="4 5">CBS 102226</strain>
    </source>
</reference>
<dbReference type="VEuPathDB" id="FungiDB:Z520_04988"/>
<dbReference type="PANTHER" id="PTHR43201">
    <property type="entry name" value="ACYL-COA SYNTHETASE"/>
    <property type="match status" value="1"/>
</dbReference>
<sequence length="594" mass="65976">MSKSENHQTRLAIIHGPHLPALQHLTWGELLRRHCQRHSSDIALISAHEDQVHTYGELNHRSDILGAALLDAGIQKGDRVAVLLDNRSVYVDIFFACAKIGAIITLLNFAYTPTELRHALTLTKAKVLIAATKTERYDYTKVLHSLERSLDFLEMLVHLSDVPALDSQAHFSPRSCSYTKFLQRGSKSPRALEDSGVAISDSDIINIQFTSGSTGMPKAAALTHSGLLNSAIYIGQNLGVTCRDRIIIPVPLFHAFGFIMGLCTCFAAGATAVLPSAYFDAGKALSAIEKYHGTGLYGVTTMWIDMLSHPKFTSTKRQSLRFGLISGSALPEGLLVRVGTKFPIPHLNTNWGMTELSSIVTMTKTSDPMEKKLKTAGRLLPNFSAKIVEPDTGKCLPWGQRGEIVISGYGRMHSYFGDKEKTAQVLKHHREDLLPGQAGRDVNGELRVWMHTGDEGYFDPDGYFIITGRIKDLIIRGGENISPVEVEERLYIHPAIRQAAVFGIPSQRYGEEVAAVLELEEGYERPSDNDIRSWVRETLARFKAPVKIWWLGDKTRGIPAQWPKTSNGKLKKKDIKTLGAQLMKREEWPLRSSL</sequence>
<dbReference type="Gene3D" id="3.30.300.30">
    <property type="match status" value="1"/>
</dbReference>
<keyword evidence="1" id="KW-1133">Transmembrane helix</keyword>
<feature type="domain" description="AMP-binding enzyme C-terminal" evidence="3">
    <location>
        <begin position="485"/>
        <end position="569"/>
    </location>
</feature>
<feature type="transmembrane region" description="Helical" evidence="1">
    <location>
        <begin position="89"/>
        <end position="111"/>
    </location>
</feature>
<dbReference type="InterPro" id="IPR025110">
    <property type="entry name" value="AMP-bd_C"/>
</dbReference>
<dbReference type="OrthoDB" id="10253115at2759"/>
<dbReference type="InterPro" id="IPR042099">
    <property type="entry name" value="ANL_N_sf"/>
</dbReference>
<dbReference type="Proteomes" id="UP000053411">
    <property type="component" value="Unassembled WGS sequence"/>
</dbReference>
<evidence type="ECO:0000256" key="1">
    <source>
        <dbReference type="SAM" id="Phobius"/>
    </source>
</evidence>
<evidence type="ECO:0000259" key="3">
    <source>
        <dbReference type="Pfam" id="PF13193"/>
    </source>
</evidence>
<dbReference type="Pfam" id="PF00501">
    <property type="entry name" value="AMP-binding"/>
    <property type="match status" value="1"/>
</dbReference>
<protein>
    <recommendedName>
        <fullName evidence="6">AMP-dependent synthetase/ligase domain-containing protein</fullName>
    </recommendedName>
</protein>